<dbReference type="AlphaFoldDB" id="A0A0E0MVA6"/>
<proteinExistence type="predicted"/>
<evidence type="ECO:0000256" key="1">
    <source>
        <dbReference type="SAM" id="MobiDB-lite"/>
    </source>
</evidence>
<feature type="compositionally biased region" description="Polar residues" evidence="1">
    <location>
        <begin position="176"/>
        <end position="186"/>
    </location>
</feature>
<keyword evidence="3" id="KW-1185">Reference proteome</keyword>
<dbReference type="HOGENOM" id="CLU_1374191_0_0_1"/>
<evidence type="ECO:0000313" key="3">
    <source>
        <dbReference type="Proteomes" id="UP000008022"/>
    </source>
</evidence>
<protein>
    <submittedName>
        <fullName evidence="2">Uncharacterized protein</fullName>
    </submittedName>
</protein>
<accession>A0A0E0MVA6</accession>
<dbReference type="OMA" id="SSIQIWW"/>
<organism evidence="2 3">
    <name type="scientific">Oryza rufipogon</name>
    <name type="common">Brownbeard rice</name>
    <name type="synonym">Asian wild rice</name>
    <dbReference type="NCBI Taxonomy" id="4529"/>
    <lineage>
        <taxon>Eukaryota</taxon>
        <taxon>Viridiplantae</taxon>
        <taxon>Streptophyta</taxon>
        <taxon>Embryophyta</taxon>
        <taxon>Tracheophyta</taxon>
        <taxon>Spermatophyta</taxon>
        <taxon>Magnoliopsida</taxon>
        <taxon>Liliopsida</taxon>
        <taxon>Poales</taxon>
        <taxon>Poaceae</taxon>
        <taxon>BOP clade</taxon>
        <taxon>Oryzoideae</taxon>
        <taxon>Oryzeae</taxon>
        <taxon>Oryzinae</taxon>
        <taxon>Oryza</taxon>
    </lineage>
</organism>
<dbReference type="Gramene" id="ORUFI01G14020.1">
    <property type="protein sequence ID" value="ORUFI01G14020.1"/>
    <property type="gene ID" value="ORUFI01G14020"/>
</dbReference>
<dbReference type="EnsemblPlants" id="ORUFI01G14020.1">
    <property type="protein sequence ID" value="ORUFI01G14020.1"/>
    <property type="gene ID" value="ORUFI01G14020"/>
</dbReference>
<evidence type="ECO:0000313" key="2">
    <source>
        <dbReference type="EnsemblPlants" id="ORUFI01G14020.1"/>
    </source>
</evidence>
<dbReference type="Proteomes" id="UP000008022">
    <property type="component" value="Unassembled WGS sequence"/>
</dbReference>
<reference evidence="2" key="2">
    <citation type="submission" date="2015-06" db="UniProtKB">
        <authorList>
            <consortium name="EnsemblPlants"/>
        </authorList>
    </citation>
    <scope>IDENTIFICATION</scope>
</reference>
<sequence>MPAAQLACSVTPGSLALPLTVELATCTPRGSSIQIWWLLIVRGLTPQPWCRRRRNRTIYRLGACGHRICPVRSLEKGGVKFLVEKMEEEEGSCSCAATKMATSQAVSKRANEEEGGEGSATPLALLHPRIPAPAPVRTPPARAQPGWGAKLNSDVSRGPGCGRRFARVDPGPNDHAGNQTASSCTRTCEPHSMQVTKHA</sequence>
<reference evidence="3" key="1">
    <citation type="submission" date="2013-06" db="EMBL/GenBank/DDBJ databases">
        <authorList>
            <person name="Zhao Q."/>
        </authorList>
    </citation>
    <scope>NUCLEOTIDE SEQUENCE</scope>
    <source>
        <strain evidence="3">cv. W1943</strain>
    </source>
</reference>
<feature type="region of interest" description="Disordered" evidence="1">
    <location>
        <begin position="166"/>
        <end position="199"/>
    </location>
</feature>
<name>A0A0E0MVA6_ORYRU</name>